<sequence length="47" mass="5100">MDHIQNGLHNGYRGLSLLLGLNFDRFLSAGAILVALSLASIMVNLFL</sequence>
<evidence type="ECO:0000313" key="2">
    <source>
        <dbReference type="EMBL" id="UWP96708.1"/>
    </source>
</evidence>
<organism evidence="2 3">
    <name type="scientific">Aliiroseovarius crassostreae</name>
    <dbReference type="NCBI Taxonomy" id="154981"/>
    <lineage>
        <taxon>Bacteria</taxon>
        <taxon>Pseudomonadati</taxon>
        <taxon>Pseudomonadota</taxon>
        <taxon>Alphaproteobacteria</taxon>
        <taxon>Rhodobacterales</taxon>
        <taxon>Paracoccaceae</taxon>
        <taxon>Aliiroseovarius</taxon>
    </lineage>
</organism>
<reference evidence="2" key="1">
    <citation type="submission" date="2021-08" db="EMBL/GenBank/DDBJ databases">
        <authorList>
            <person name="Nwanade C."/>
            <person name="Wang M."/>
            <person name="Masoudi A."/>
            <person name="Yu Z."/>
            <person name="Liu J."/>
        </authorList>
    </citation>
    <scope>NUCLEOTIDE SEQUENCE</scope>
    <source>
        <strain evidence="2">S056</strain>
    </source>
</reference>
<protein>
    <submittedName>
        <fullName evidence="2">Uncharacterized protein</fullName>
    </submittedName>
</protein>
<dbReference type="GeneID" id="75103011"/>
<keyword evidence="1" id="KW-0812">Transmembrane</keyword>
<feature type="transmembrane region" description="Helical" evidence="1">
    <location>
        <begin position="26"/>
        <end position="46"/>
    </location>
</feature>
<dbReference type="AlphaFoldDB" id="A0A9Q9M0P5"/>
<evidence type="ECO:0000313" key="3">
    <source>
        <dbReference type="Proteomes" id="UP001057991"/>
    </source>
</evidence>
<accession>A0A9Q9M0P5</accession>
<keyword evidence="1" id="KW-1133">Transmembrane helix</keyword>
<proteinExistence type="predicted"/>
<keyword evidence="1" id="KW-0472">Membrane</keyword>
<evidence type="ECO:0000256" key="1">
    <source>
        <dbReference type="SAM" id="Phobius"/>
    </source>
</evidence>
<dbReference type="Proteomes" id="UP001057991">
    <property type="component" value="Chromosome"/>
</dbReference>
<dbReference type="EMBL" id="CP080776">
    <property type="protein sequence ID" value="UWP96708.1"/>
    <property type="molecule type" value="Genomic_DNA"/>
</dbReference>
<gene>
    <name evidence="2" type="ORF">K3X48_06960</name>
</gene>
<dbReference type="RefSeq" id="WP_173487102.1">
    <property type="nucleotide sequence ID" value="NZ_CP080772.1"/>
</dbReference>
<name>A0A9Q9M0P5_9RHOB</name>